<accession>B0T5T5</accession>
<evidence type="ECO:0000259" key="1">
    <source>
        <dbReference type="Pfam" id="PF03636"/>
    </source>
</evidence>
<dbReference type="Gene3D" id="2.70.98.40">
    <property type="entry name" value="Glycoside hydrolase, family 65, N-terminal domain"/>
    <property type="match status" value="1"/>
</dbReference>
<dbReference type="Pfam" id="PF03636">
    <property type="entry name" value="Glyco_hydro_65N"/>
    <property type="match status" value="1"/>
</dbReference>
<protein>
    <recommendedName>
        <fullName evidence="1">Glycoside hydrolase family 65 N-terminal domain-containing protein</fullName>
    </recommendedName>
</protein>
<dbReference type="KEGG" id="cak:Caul_1964"/>
<gene>
    <name evidence="2" type="ordered locus">Caul_1964</name>
</gene>
<organism evidence="2">
    <name type="scientific">Caulobacter sp. (strain K31)</name>
    <dbReference type="NCBI Taxonomy" id="366602"/>
    <lineage>
        <taxon>Bacteria</taxon>
        <taxon>Pseudomonadati</taxon>
        <taxon>Pseudomonadota</taxon>
        <taxon>Alphaproteobacteria</taxon>
        <taxon>Caulobacterales</taxon>
        <taxon>Caulobacteraceae</taxon>
        <taxon>Caulobacter</taxon>
    </lineage>
</organism>
<dbReference type="HOGENOM" id="CLU_2068880_0_0_5"/>
<dbReference type="InterPro" id="IPR005196">
    <property type="entry name" value="Glyco_hydro_65_N"/>
</dbReference>
<dbReference type="eggNOG" id="COG1554">
    <property type="taxonomic scope" value="Bacteria"/>
</dbReference>
<dbReference type="AlphaFoldDB" id="B0T5T5"/>
<dbReference type="InterPro" id="IPR037018">
    <property type="entry name" value="GH65_N"/>
</dbReference>
<dbReference type="InterPro" id="IPR011013">
    <property type="entry name" value="Gal_mutarotase_sf_dom"/>
</dbReference>
<proteinExistence type="predicted"/>
<feature type="domain" description="Glycoside hydrolase family 65 N-terminal" evidence="1">
    <location>
        <begin position="2"/>
        <end position="111"/>
    </location>
</feature>
<dbReference type="GO" id="GO:0005975">
    <property type="term" value="P:carbohydrate metabolic process"/>
    <property type="evidence" value="ECO:0007669"/>
    <property type="project" value="InterPro"/>
</dbReference>
<dbReference type="SUPFAM" id="SSF74650">
    <property type="entry name" value="Galactose mutarotase-like"/>
    <property type="match status" value="1"/>
</dbReference>
<reference evidence="2" key="1">
    <citation type="submission" date="2008-01" db="EMBL/GenBank/DDBJ databases">
        <title>Complete sequence of chromosome of Caulobacter sp. K31.</title>
        <authorList>
            <consortium name="US DOE Joint Genome Institute"/>
            <person name="Copeland A."/>
            <person name="Lucas S."/>
            <person name="Lapidus A."/>
            <person name="Barry K."/>
            <person name="Glavina del Rio T."/>
            <person name="Dalin E."/>
            <person name="Tice H."/>
            <person name="Pitluck S."/>
            <person name="Bruce D."/>
            <person name="Goodwin L."/>
            <person name="Thompson L.S."/>
            <person name="Brettin T."/>
            <person name="Detter J.C."/>
            <person name="Han C."/>
            <person name="Schmutz J."/>
            <person name="Larimer F."/>
            <person name="Land M."/>
            <person name="Hauser L."/>
            <person name="Kyrpides N."/>
            <person name="Kim E."/>
            <person name="Stephens C."/>
            <person name="Richardson P."/>
        </authorList>
    </citation>
    <scope>NUCLEOTIDE SEQUENCE [LARGE SCALE GENOMIC DNA]</scope>
    <source>
        <strain evidence="2">K31</strain>
    </source>
</reference>
<name>B0T5T5_CAUSK</name>
<sequence length="118" mass="13001">MISDHRMILDLRRGLVSTECRYVEADEFRLGVRSLRLVSLSQRHVGLQTLRLRVDSGATDMVLEAGFEGLNLGLFSTAREQDLAVWRTRHSAKGLAVASRASLTIDGCEVEGQATASK</sequence>
<dbReference type="GO" id="GO:0030246">
    <property type="term" value="F:carbohydrate binding"/>
    <property type="evidence" value="ECO:0007669"/>
    <property type="project" value="InterPro"/>
</dbReference>
<evidence type="ECO:0000313" key="2">
    <source>
        <dbReference type="EMBL" id="ABZ71093.1"/>
    </source>
</evidence>
<dbReference type="EMBL" id="CP000927">
    <property type="protein sequence ID" value="ABZ71093.1"/>
    <property type="molecule type" value="Genomic_DNA"/>
</dbReference>
<dbReference type="GO" id="GO:0003824">
    <property type="term" value="F:catalytic activity"/>
    <property type="evidence" value="ECO:0007669"/>
    <property type="project" value="InterPro"/>
</dbReference>